<comment type="similarity">
    <text evidence="1">Belongs to the AVL9 family.</text>
</comment>
<comment type="caution">
    <text evidence="4">The sequence shown here is derived from an EMBL/GenBank/DDBJ whole genome shotgun (WGS) entry which is preliminary data.</text>
</comment>
<sequence length="785" mass="84983">MPDSDTDKEAPLATAAADTGDSAHPPTEPEPSPEPTPEPTPVASPPSPPPAAAREAPPSPSPTRKAVPRPLAPAPAPSPGDEPTETLLDSPKERPISTASSGISYEEVGFDDAGSTWTEAAPGIPGSPARSVGSIYSTNSHSTTIYGTLAAGSATTPTGGLSRVVTGTGVREHEIPLVLGVAVVDFNHLIGPTVEYAYPPSLQEALTADEQWSRLLPFLALPDGAHLSEEDYSFFHCRYNPPSEKAVQTEVPANRTLFGISCNRQIAAADLVRKSSDVTRSMVQKAVVVIASQPVFGPVRDRLGVVTRAFFAQRDFGSTQILQDFYQSLEASLDGKFSEHAIYMGTSLRELVHKFRHRTLVLLKMLLLQKRVMLFGYPVEMLCTYQYSLVSLVPGLLMSLRDSGDPALDYRKQRDRPTSLRTSDRSSLLRYMGLPLHLFGHDSFFQPYLPLQQMDMLQSSSWLVGTTNQIVTQQRDCRYDLLVNIEHTTFEFADPKIERLVALTAADRKWMDDIVHTVEDTWNVAEGERSDFRGSDDDLRNRFEDYICAFLASIKYSDFMAQSMPKSLDGTAAVGVTDEPNPLTNFSEAYAAAFRKTPACDLWESTTDPVIFDLCEPRHPCDGKVSAVSDIGIRLSEGLHGLRIEESLAPTREALSSAFATGSATLFKAFDGVRSEVSARMEAERVRRAARDNTPPSDGTITPTGQTAPATVPPSAPADNVRQTIGSIGSSVGSFFGARMSGWNKSTPPTPAPRRNSGMRPLSLSPGAPRTQAAATSTAALLAKK</sequence>
<dbReference type="PANTHER" id="PTHR31017">
    <property type="entry name" value="LATE SECRETORY PATHWAY PROTEIN AVL9-RELATED"/>
    <property type="match status" value="1"/>
</dbReference>
<evidence type="ECO:0000256" key="2">
    <source>
        <dbReference type="SAM" id="MobiDB-lite"/>
    </source>
</evidence>
<dbReference type="Proteomes" id="UP000473826">
    <property type="component" value="Unassembled WGS sequence"/>
</dbReference>
<dbReference type="GO" id="GO:0005737">
    <property type="term" value="C:cytoplasm"/>
    <property type="evidence" value="ECO:0007669"/>
    <property type="project" value="TreeGrafter"/>
</dbReference>
<feature type="compositionally biased region" description="Pro residues" evidence="2">
    <location>
        <begin position="26"/>
        <end position="61"/>
    </location>
</feature>
<feature type="compositionally biased region" description="Low complexity" evidence="2">
    <location>
        <begin position="773"/>
        <end position="785"/>
    </location>
</feature>
<feature type="compositionally biased region" description="Polar residues" evidence="2">
    <location>
        <begin position="694"/>
        <end position="706"/>
    </location>
</feature>
<dbReference type="InterPro" id="IPR037516">
    <property type="entry name" value="Tripartite_DENN"/>
</dbReference>
<reference evidence="4 5" key="1">
    <citation type="journal article" date="2019" name="PLoS Genet.">
        <title>Convergent evolution of linked mating-type loci in basidiomycete fungi.</title>
        <authorList>
            <person name="Sun S."/>
            <person name="Coelho M.A."/>
            <person name="Heitman J."/>
            <person name="Nowrousian M."/>
        </authorList>
    </citation>
    <scope>NUCLEOTIDE SEQUENCE [LARGE SCALE GENOMIC DNA]</scope>
    <source>
        <strain evidence="4 5">CBS 4282</strain>
    </source>
</reference>
<name>A0A7D8UZ52_VANHU</name>
<feature type="region of interest" description="Disordered" evidence="2">
    <location>
        <begin position="685"/>
        <end position="724"/>
    </location>
</feature>
<evidence type="ECO:0000313" key="5">
    <source>
        <dbReference type="Proteomes" id="UP000473826"/>
    </source>
</evidence>
<feature type="domain" description="UDENN" evidence="3">
    <location>
        <begin position="179"/>
        <end position="605"/>
    </location>
</feature>
<feature type="region of interest" description="Disordered" evidence="2">
    <location>
        <begin position="1"/>
        <end position="105"/>
    </location>
</feature>
<protein>
    <recommendedName>
        <fullName evidence="3">UDENN domain-containing protein</fullName>
    </recommendedName>
</protein>
<feature type="compositionally biased region" description="Pro residues" evidence="2">
    <location>
        <begin position="70"/>
        <end position="80"/>
    </location>
</feature>
<dbReference type="InterPro" id="IPR018307">
    <property type="entry name" value="ABL9/DENND6_dom"/>
</dbReference>
<dbReference type="OrthoDB" id="26278at2759"/>
<feature type="compositionally biased region" description="Basic and acidic residues" evidence="2">
    <location>
        <begin position="1"/>
        <end position="10"/>
    </location>
</feature>
<feature type="region of interest" description="Disordered" evidence="2">
    <location>
        <begin position="740"/>
        <end position="785"/>
    </location>
</feature>
<dbReference type="Pfam" id="PF09794">
    <property type="entry name" value="Avl9"/>
    <property type="match status" value="1"/>
</dbReference>
<dbReference type="PANTHER" id="PTHR31017:SF1">
    <property type="entry name" value="LATE SECRETORY PATHWAY PROTEIN AVL9 HOMOLOG"/>
    <property type="match status" value="1"/>
</dbReference>
<gene>
    <name evidence="4" type="ORF">VHUM_03979</name>
</gene>
<organism evidence="4 5">
    <name type="scientific">Vanrija humicola</name>
    <name type="common">Yeast</name>
    <name type="synonym">Cryptococcus humicola</name>
    <dbReference type="NCBI Taxonomy" id="5417"/>
    <lineage>
        <taxon>Eukaryota</taxon>
        <taxon>Fungi</taxon>
        <taxon>Dikarya</taxon>
        <taxon>Basidiomycota</taxon>
        <taxon>Agaricomycotina</taxon>
        <taxon>Tremellomycetes</taxon>
        <taxon>Trichosporonales</taxon>
        <taxon>Trichosporonaceae</taxon>
        <taxon>Vanrija</taxon>
    </lineage>
</organism>
<proteinExistence type="inferred from homology"/>
<evidence type="ECO:0000313" key="4">
    <source>
        <dbReference type="EMBL" id="TXT04896.1"/>
    </source>
</evidence>
<accession>A0A7D8UZ52</accession>
<dbReference type="PROSITE" id="PS50211">
    <property type="entry name" value="DENN"/>
    <property type="match status" value="1"/>
</dbReference>
<dbReference type="InterPro" id="IPR051731">
    <property type="entry name" value="DENND11/AVL9_GEFs"/>
</dbReference>
<dbReference type="EMBL" id="QKWK01000013">
    <property type="protein sequence ID" value="TXT04896.1"/>
    <property type="molecule type" value="Genomic_DNA"/>
</dbReference>
<dbReference type="AlphaFoldDB" id="A0A7D8UZ52"/>
<evidence type="ECO:0000256" key="1">
    <source>
        <dbReference type="ARBA" id="ARBA00038178"/>
    </source>
</evidence>
<keyword evidence="5" id="KW-1185">Reference proteome</keyword>
<evidence type="ECO:0000259" key="3">
    <source>
        <dbReference type="PROSITE" id="PS50211"/>
    </source>
</evidence>